<gene>
    <name evidence="1" type="ORF">VP1G_10535</name>
</gene>
<dbReference type="Proteomes" id="UP000078576">
    <property type="component" value="Unassembled WGS sequence"/>
</dbReference>
<keyword evidence="2" id="KW-1185">Reference proteome</keyword>
<protein>
    <submittedName>
        <fullName evidence="1">Uncharacterized protein</fullName>
    </submittedName>
</protein>
<evidence type="ECO:0000313" key="1">
    <source>
        <dbReference type="EMBL" id="KUI53041.1"/>
    </source>
</evidence>
<accession>A0A194UN13</accession>
<organism evidence="1 2">
    <name type="scientific">Cytospora mali</name>
    <name type="common">Apple Valsa canker fungus</name>
    <name type="synonym">Valsa mali</name>
    <dbReference type="NCBI Taxonomy" id="578113"/>
    <lineage>
        <taxon>Eukaryota</taxon>
        <taxon>Fungi</taxon>
        <taxon>Dikarya</taxon>
        <taxon>Ascomycota</taxon>
        <taxon>Pezizomycotina</taxon>
        <taxon>Sordariomycetes</taxon>
        <taxon>Sordariomycetidae</taxon>
        <taxon>Diaporthales</taxon>
        <taxon>Cytosporaceae</taxon>
        <taxon>Cytospora</taxon>
    </lineage>
</organism>
<dbReference type="AlphaFoldDB" id="A0A194UN13"/>
<reference evidence="2" key="1">
    <citation type="submission" date="2014-12" db="EMBL/GenBank/DDBJ databases">
        <title>Genome Sequence of Valsa Canker Pathogens Uncovers a Specific Adaption of Colonization on Woody Bark.</title>
        <authorList>
            <person name="Yin Z."/>
            <person name="Liu H."/>
            <person name="Gao X."/>
            <person name="Li Z."/>
            <person name="Song N."/>
            <person name="Ke X."/>
            <person name="Dai Q."/>
            <person name="Wu Y."/>
            <person name="Sun Y."/>
            <person name="Xu J.-R."/>
            <person name="Kang Z.K."/>
            <person name="Wang L."/>
            <person name="Huang L."/>
        </authorList>
    </citation>
    <scope>NUCLEOTIDE SEQUENCE [LARGE SCALE GENOMIC DNA]</scope>
    <source>
        <strain evidence="2">SXYL134</strain>
    </source>
</reference>
<name>A0A194UN13_CYTMA</name>
<dbReference type="OrthoDB" id="10576668at2759"/>
<proteinExistence type="predicted"/>
<sequence>MILLSQVYFECPSIEFSAGANVEFTYKNKLSVSLTLSILRRYATTASNLDVAEMVLLSRRAGRGSADPTGLNRTMTFSCANVVPTSASAAVASLGRFVSTREAVIVRGRSGDSLRSGMSGLAAAPVPAPVLVLVPMPMPAGAGEDAGGCGGEDMVAIRVPWCFEDRSWVGC</sequence>
<evidence type="ECO:0000313" key="2">
    <source>
        <dbReference type="Proteomes" id="UP000078576"/>
    </source>
</evidence>
<dbReference type="EMBL" id="KN714667">
    <property type="protein sequence ID" value="KUI53041.1"/>
    <property type="molecule type" value="Genomic_DNA"/>
</dbReference>